<evidence type="ECO:0000256" key="8">
    <source>
        <dbReference type="HAMAP-Rule" id="MF_00195"/>
    </source>
</evidence>
<evidence type="ECO:0000256" key="1">
    <source>
        <dbReference type="ARBA" id="ARBA00008279"/>
    </source>
</evidence>
<dbReference type="Gene3D" id="3.30.300.20">
    <property type="match status" value="1"/>
</dbReference>
<comment type="subunit">
    <text evidence="8">Associates with the 50S ribosomal subunit.</text>
</comment>
<evidence type="ECO:0000256" key="5">
    <source>
        <dbReference type="ARBA" id="ARBA00022741"/>
    </source>
</evidence>
<dbReference type="PROSITE" id="PS51712">
    <property type="entry name" value="G_ENGA"/>
    <property type="match status" value="1"/>
</dbReference>
<feature type="binding site" evidence="8">
    <location>
        <begin position="300"/>
        <end position="303"/>
    </location>
    <ligand>
        <name>GTP</name>
        <dbReference type="ChEBI" id="CHEBI:37565"/>
        <label>2</label>
    </ligand>
</feature>
<evidence type="ECO:0000256" key="10">
    <source>
        <dbReference type="RuleBase" id="RU004481"/>
    </source>
</evidence>
<keyword evidence="3 8" id="KW-0690">Ribosome biogenesis</keyword>
<evidence type="ECO:0000256" key="2">
    <source>
        <dbReference type="ARBA" id="ARBA00020953"/>
    </source>
</evidence>
<dbReference type="Pfam" id="PF01926">
    <property type="entry name" value="MMR_HSR1"/>
    <property type="match status" value="2"/>
</dbReference>
<dbReference type="PANTHER" id="PTHR43834">
    <property type="entry name" value="GTPASE DER"/>
    <property type="match status" value="1"/>
</dbReference>
<reference evidence="13" key="1">
    <citation type="submission" date="2017-09" db="EMBL/GenBank/DDBJ databases">
        <title>Depth-based differentiation of microbial function through sediment-hosted aquifers and enrichment of novel symbionts in the deep terrestrial subsurface.</title>
        <authorList>
            <person name="Probst A.J."/>
            <person name="Ladd B."/>
            <person name="Jarett J.K."/>
            <person name="Geller-Mcgrath D.E."/>
            <person name="Sieber C.M.K."/>
            <person name="Emerson J.B."/>
            <person name="Anantharaman K."/>
            <person name="Thomas B.C."/>
            <person name="Malmstrom R."/>
            <person name="Stieglmeier M."/>
            <person name="Klingl A."/>
            <person name="Woyke T."/>
            <person name="Ryan C.M."/>
            <person name="Banfield J.F."/>
        </authorList>
    </citation>
    <scope>NUCLEOTIDE SEQUENCE [LARGE SCALE GENOMIC DNA]</scope>
</reference>
<evidence type="ECO:0000256" key="6">
    <source>
        <dbReference type="ARBA" id="ARBA00023134"/>
    </source>
</evidence>
<evidence type="ECO:0000313" key="12">
    <source>
        <dbReference type="EMBL" id="PIZ98469.1"/>
    </source>
</evidence>
<dbReference type="NCBIfam" id="TIGR00231">
    <property type="entry name" value="small_GTP"/>
    <property type="match status" value="2"/>
</dbReference>
<comment type="similarity">
    <text evidence="1 8 9 10">Belongs to the TRAFAC class TrmE-Era-EngA-EngB-Septin-like GTPase superfamily. EngA (Der) GTPase family.</text>
</comment>
<dbReference type="Pfam" id="PF14714">
    <property type="entry name" value="KH_dom-like"/>
    <property type="match status" value="1"/>
</dbReference>
<dbReference type="GO" id="GO:0042254">
    <property type="term" value="P:ribosome biogenesis"/>
    <property type="evidence" value="ECO:0007669"/>
    <property type="project" value="UniProtKB-KW"/>
</dbReference>
<evidence type="ECO:0000256" key="3">
    <source>
        <dbReference type="ARBA" id="ARBA00022517"/>
    </source>
</evidence>
<sequence>MKYQIALVGRANVGKSTLFNKVAGAKTALVSSLPGTTRDRLEVQCQWQDTNFSLVDTGGFDVDKNNFIDQQILLQTKMALEKSSLILFLVDARAGILPGDIEFAKYLRTLRQPIMVVMNKADRLEQRAQIVEFYRLGFGTPIPVSATNGSGVGDLLDEIVNNLKKLKSKNKTTKVISPHEQIKIAFLGQPNVGKSSLINSLLNEQRVIVSPEPHTTRGVQVIPFSYEKIHWLLLDTAGLRRRNQKKELIEKFSVDQLKGVLKEINLALLIIDIKKELTVQDKKIADLIAEHKLSCVIVANKWDLVPNKDDKTINKYRTYVYRNLPLLSYAPIIFVSALEKQRVHKILDLAGTVYQERFRQITDNAMDKFLKWAIKKNLPPKAKGTRPPRLLSFSQVRTNPPTFILKIDSLTSLANSYLRFLVKTLHQKFGFQGTPINIRLEAIDTKHSSKKKKAL</sequence>
<dbReference type="CDD" id="cd01894">
    <property type="entry name" value="EngA1"/>
    <property type="match status" value="1"/>
</dbReference>
<dbReference type="GO" id="GO:0005525">
    <property type="term" value="F:GTP binding"/>
    <property type="evidence" value="ECO:0007669"/>
    <property type="project" value="UniProtKB-UniRule"/>
</dbReference>
<gene>
    <name evidence="8 12" type="primary">der</name>
    <name evidence="12" type="ORF">COX77_04325</name>
</gene>
<organism evidence="12 13">
    <name type="scientific">Candidatus Komeilibacteria bacterium CG_4_10_14_0_2_um_filter_37_10</name>
    <dbReference type="NCBI Taxonomy" id="1974470"/>
    <lineage>
        <taxon>Bacteria</taxon>
        <taxon>Candidatus Komeiliibacteriota</taxon>
    </lineage>
</organism>
<keyword evidence="4 10" id="KW-0677">Repeat</keyword>
<dbReference type="HAMAP" id="MF_00195">
    <property type="entry name" value="GTPase_Der"/>
    <property type="match status" value="1"/>
</dbReference>
<evidence type="ECO:0000256" key="4">
    <source>
        <dbReference type="ARBA" id="ARBA00022737"/>
    </source>
</evidence>
<feature type="binding site" evidence="8">
    <location>
        <begin position="188"/>
        <end position="195"/>
    </location>
    <ligand>
        <name>GTP</name>
        <dbReference type="ChEBI" id="CHEBI:37565"/>
        <label>2</label>
    </ligand>
</feature>
<name>A0A2M7VDG2_9BACT</name>
<evidence type="ECO:0000256" key="9">
    <source>
        <dbReference type="PROSITE-ProRule" id="PRU01049"/>
    </source>
</evidence>
<keyword evidence="6 8" id="KW-0342">GTP-binding</keyword>
<dbReference type="AlphaFoldDB" id="A0A2M7VDG2"/>
<dbReference type="PRINTS" id="PR00449">
    <property type="entry name" value="RASTRNSFRMNG"/>
</dbReference>
<dbReference type="InterPro" id="IPR032859">
    <property type="entry name" value="KH_dom-like"/>
</dbReference>
<dbReference type="NCBIfam" id="TIGR03594">
    <property type="entry name" value="GTPase_EngA"/>
    <property type="match status" value="1"/>
</dbReference>
<dbReference type="InterPro" id="IPR015946">
    <property type="entry name" value="KH_dom-like_a/b"/>
</dbReference>
<dbReference type="InterPro" id="IPR005225">
    <property type="entry name" value="Small_GTP-bd"/>
</dbReference>
<dbReference type="Proteomes" id="UP000230405">
    <property type="component" value="Unassembled WGS sequence"/>
</dbReference>
<feature type="binding site" evidence="8">
    <location>
        <begin position="56"/>
        <end position="60"/>
    </location>
    <ligand>
        <name>GTP</name>
        <dbReference type="ChEBI" id="CHEBI:37565"/>
        <label>1</label>
    </ligand>
</feature>
<feature type="domain" description="EngA-type G" evidence="11">
    <location>
        <begin position="3"/>
        <end position="167"/>
    </location>
</feature>
<dbReference type="PANTHER" id="PTHR43834:SF6">
    <property type="entry name" value="GTPASE DER"/>
    <property type="match status" value="1"/>
</dbReference>
<feature type="binding site" evidence="8">
    <location>
        <begin position="235"/>
        <end position="239"/>
    </location>
    <ligand>
        <name>GTP</name>
        <dbReference type="ChEBI" id="CHEBI:37565"/>
        <label>2</label>
    </ligand>
</feature>
<dbReference type="EMBL" id="PFPO01000085">
    <property type="protein sequence ID" value="PIZ98469.1"/>
    <property type="molecule type" value="Genomic_DNA"/>
</dbReference>
<evidence type="ECO:0000259" key="11">
    <source>
        <dbReference type="PROSITE" id="PS51712"/>
    </source>
</evidence>
<dbReference type="InterPro" id="IPR006073">
    <property type="entry name" value="GTP-bd"/>
</dbReference>
<comment type="caution">
    <text evidence="12">The sequence shown here is derived from an EMBL/GenBank/DDBJ whole genome shotgun (WGS) entry which is preliminary data.</text>
</comment>
<dbReference type="CDD" id="cd01895">
    <property type="entry name" value="EngA2"/>
    <property type="match status" value="1"/>
</dbReference>
<dbReference type="InterPro" id="IPR031166">
    <property type="entry name" value="G_ENGA"/>
</dbReference>
<accession>A0A2M7VDG2</accession>
<dbReference type="InterPro" id="IPR027417">
    <property type="entry name" value="P-loop_NTPase"/>
</dbReference>
<proteinExistence type="inferred from homology"/>
<dbReference type="InterPro" id="IPR016484">
    <property type="entry name" value="GTPase_Der"/>
</dbReference>
<keyword evidence="5 8" id="KW-0547">Nucleotide-binding</keyword>
<dbReference type="SUPFAM" id="SSF52540">
    <property type="entry name" value="P-loop containing nucleoside triphosphate hydrolases"/>
    <property type="match status" value="2"/>
</dbReference>
<comment type="function">
    <text evidence="8 10">GTPase that plays an essential role in the late steps of ribosome biogenesis.</text>
</comment>
<evidence type="ECO:0000256" key="7">
    <source>
        <dbReference type="ARBA" id="ARBA00032345"/>
    </source>
</evidence>
<feature type="binding site" evidence="8">
    <location>
        <begin position="119"/>
        <end position="122"/>
    </location>
    <ligand>
        <name>GTP</name>
        <dbReference type="ChEBI" id="CHEBI:37565"/>
        <label>1</label>
    </ligand>
</feature>
<dbReference type="Gene3D" id="3.40.50.300">
    <property type="entry name" value="P-loop containing nucleotide triphosphate hydrolases"/>
    <property type="match status" value="2"/>
</dbReference>
<protein>
    <recommendedName>
        <fullName evidence="2 8">GTPase Der</fullName>
    </recommendedName>
    <alternativeName>
        <fullName evidence="7 8">GTP-binding protein EngA</fullName>
    </alternativeName>
</protein>
<feature type="binding site" evidence="8">
    <location>
        <begin position="9"/>
        <end position="16"/>
    </location>
    <ligand>
        <name>GTP</name>
        <dbReference type="ChEBI" id="CHEBI:37565"/>
        <label>1</label>
    </ligand>
</feature>
<dbReference type="PIRSF" id="PIRSF006485">
    <property type="entry name" value="GTP-binding_EngA"/>
    <property type="match status" value="1"/>
</dbReference>
<evidence type="ECO:0000313" key="13">
    <source>
        <dbReference type="Proteomes" id="UP000230405"/>
    </source>
</evidence>